<dbReference type="InterPro" id="IPR032466">
    <property type="entry name" value="Metal_Hydrolase"/>
</dbReference>
<keyword evidence="7" id="KW-1185">Reference proteome</keyword>
<dbReference type="Pfam" id="PF01026">
    <property type="entry name" value="TatD_DNase"/>
    <property type="match status" value="1"/>
</dbReference>
<dbReference type="PROSITE" id="PS50082">
    <property type="entry name" value="WD_REPEATS_2"/>
    <property type="match status" value="1"/>
</dbReference>
<name>A0ABY8UKR6_TETOB</name>
<evidence type="ECO:0008006" key="8">
    <source>
        <dbReference type="Google" id="ProtNLM"/>
    </source>
</evidence>
<dbReference type="InterPro" id="IPR036322">
    <property type="entry name" value="WD40_repeat_dom_sf"/>
</dbReference>
<comment type="similarity">
    <text evidence="1">Belongs to the metallo-dependent hydrolases superfamily. TatD-type hydrolase family.</text>
</comment>
<evidence type="ECO:0000313" key="7">
    <source>
        <dbReference type="Proteomes" id="UP001244341"/>
    </source>
</evidence>
<dbReference type="InterPro" id="IPR015943">
    <property type="entry name" value="WD40/YVTN_repeat-like_dom_sf"/>
</dbReference>
<dbReference type="SUPFAM" id="SSF50978">
    <property type="entry name" value="WD40 repeat-like"/>
    <property type="match status" value="1"/>
</dbReference>
<evidence type="ECO:0000313" key="6">
    <source>
        <dbReference type="EMBL" id="WIA22104.1"/>
    </source>
</evidence>
<evidence type="ECO:0000256" key="3">
    <source>
        <dbReference type="ARBA" id="ARBA00022723"/>
    </source>
</evidence>
<dbReference type="Proteomes" id="UP001244341">
    <property type="component" value="Chromosome 14b"/>
</dbReference>
<organism evidence="6 7">
    <name type="scientific">Tetradesmus obliquus</name>
    <name type="common">Green alga</name>
    <name type="synonym">Acutodesmus obliquus</name>
    <dbReference type="NCBI Taxonomy" id="3088"/>
    <lineage>
        <taxon>Eukaryota</taxon>
        <taxon>Viridiplantae</taxon>
        <taxon>Chlorophyta</taxon>
        <taxon>core chlorophytes</taxon>
        <taxon>Chlorophyceae</taxon>
        <taxon>CS clade</taxon>
        <taxon>Sphaeropleales</taxon>
        <taxon>Scenedesmaceae</taxon>
        <taxon>Tetradesmus</taxon>
    </lineage>
</organism>
<evidence type="ECO:0000256" key="1">
    <source>
        <dbReference type="ARBA" id="ARBA00009275"/>
    </source>
</evidence>
<dbReference type="CDD" id="cd01310">
    <property type="entry name" value="TatD_DNAse"/>
    <property type="match status" value="1"/>
</dbReference>
<gene>
    <name evidence="6" type="ORF">OEZ85_004446</name>
</gene>
<reference evidence="6 7" key="1">
    <citation type="submission" date="2023-05" db="EMBL/GenBank/DDBJ databases">
        <title>A 100% complete, gapless, phased diploid assembly of the Scenedesmus obliquus UTEX 3031 genome.</title>
        <authorList>
            <person name="Biondi T.C."/>
            <person name="Hanschen E.R."/>
            <person name="Kwon T."/>
            <person name="Eng W."/>
            <person name="Kruse C.P.S."/>
            <person name="Koehler S.I."/>
            <person name="Kunde Y."/>
            <person name="Gleasner C.D."/>
            <person name="You Mak K.T."/>
            <person name="Polle J."/>
            <person name="Hovde B.T."/>
            <person name="Starkenburg S.R."/>
        </authorList>
    </citation>
    <scope>NUCLEOTIDE SEQUENCE [LARGE SCALE GENOMIC DNA]</scope>
    <source>
        <strain evidence="6 7">DOE0152z</strain>
    </source>
</reference>
<dbReference type="InterPro" id="IPR018228">
    <property type="entry name" value="DNase_TatD-rel_CS"/>
</dbReference>
<dbReference type="SMART" id="SM00320">
    <property type="entry name" value="WD40"/>
    <property type="match status" value="3"/>
</dbReference>
<dbReference type="InterPro" id="IPR050891">
    <property type="entry name" value="TatD-type_Hydrolase"/>
</dbReference>
<sequence length="567" mass="60726">MTGAKYVARPWSCRDFDEDDCRQQVQESLKEHYNTAYDCLFLSAAATGAREGLLLAAYHSGDIRIFNWQRLCSTWLSSRAQQGHELSLAAHAGPVYALTLLDSPATQQLASGSEDGTVRLYDIPSRRCVSIIHLQEELLLQEADLAELLRCAKSPPVTCVKFDQGGHWLVAGSGAAGLGGEQQGSLTLWNCSLNAAAKHRSIGKCMPQVLVLTPSTVYVAGTSKQVHTYSFQLEEARSLDVGAESVFGIAVDAESGMLAVCGAKACIDLLSAQGATLGVGELVRNCMRKSPAPLIDIGVNLVDHAFEKDRAEVISRAREAGVAAIIVTGCTVASATAARDLCESVTDFPLFFTAGVHPHNAKDCDESTLQQLTELAKHERCVAIGECGLDFNRNFSPPEVQEQWFDAQVKLALQLQKPLFMHCRDAGARFAEILSQAGIGSSSSSIPGVLHCFTGNSEELQQVLGLGLCVGITGWVADDRPERGGAELAALLSKIPADRLMIETDAPYLVPRSIQPSKARPNRNEPALLPHVLTAVAAALGQGEEEAAMRTTAVAKAFFRLPDSIGS</sequence>
<evidence type="ECO:0000256" key="5">
    <source>
        <dbReference type="PROSITE-ProRule" id="PRU00221"/>
    </source>
</evidence>
<dbReference type="Pfam" id="PF00400">
    <property type="entry name" value="WD40"/>
    <property type="match status" value="2"/>
</dbReference>
<dbReference type="InterPro" id="IPR001680">
    <property type="entry name" value="WD40_rpt"/>
</dbReference>
<dbReference type="InterPro" id="IPR001130">
    <property type="entry name" value="TatD-like"/>
</dbReference>
<dbReference type="SUPFAM" id="SSF51556">
    <property type="entry name" value="Metallo-dependent hydrolases"/>
    <property type="match status" value="1"/>
</dbReference>
<dbReference type="EMBL" id="CP126221">
    <property type="protein sequence ID" value="WIA22104.1"/>
    <property type="molecule type" value="Genomic_DNA"/>
</dbReference>
<feature type="repeat" description="WD" evidence="5">
    <location>
        <begin position="88"/>
        <end position="131"/>
    </location>
</feature>
<dbReference type="PROSITE" id="PS01091">
    <property type="entry name" value="TATD_3"/>
    <property type="match status" value="1"/>
</dbReference>
<evidence type="ECO:0000256" key="2">
    <source>
        <dbReference type="ARBA" id="ARBA00022722"/>
    </source>
</evidence>
<keyword evidence="4" id="KW-0378">Hydrolase</keyword>
<protein>
    <recommendedName>
        <fullName evidence="8">TatD related DNase</fullName>
    </recommendedName>
</protein>
<keyword evidence="2" id="KW-0540">Nuclease</keyword>
<keyword evidence="3" id="KW-0479">Metal-binding</keyword>
<evidence type="ECO:0000256" key="4">
    <source>
        <dbReference type="ARBA" id="ARBA00022801"/>
    </source>
</evidence>
<proteinExistence type="inferred from homology"/>
<dbReference type="PANTHER" id="PTHR10060">
    <property type="entry name" value="TATD FAMILY DEOXYRIBONUCLEASE"/>
    <property type="match status" value="1"/>
</dbReference>
<keyword evidence="5" id="KW-0853">WD repeat</keyword>
<dbReference type="PANTHER" id="PTHR10060:SF15">
    <property type="entry name" value="DEOXYRIBONUCLEASE TATDN1"/>
    <property type="match status" value="1"/>
</dbReference>
<dbReference type="Gene3D" id="2.130.10.10">
    <property type="entry name" value="YVTN repeat-like/Quinoprotein amine dehydrogenase"/>
    <property type="match status" value="1"/>
</dbReference>
<accession>A0ABY8UKR6</accession>
<dbReference type="Gene3D" id="3.20.20.140">
    <property type="entry name" value="Metal-dependent hydrolases"/>
    <property type="match status" value="1"/>
</dbReference>